<comment type="similarity">
    <text evidence="2">Belongs to the HPrK/P family.</text>
</comment>
<dbReference type="AlphaFoldDB" id="A0AB32XCR0"/>
<dbReference type="InterPro" id="IPR011126">
    <property type="entry name" value="Hpr_kin/Pase_Hpr_N"/>
</dbReference>
<proteinExistence type="inferred from homology"/>
<sequence>MRKRKINIKEIIKEFELTICNEECDPIYRDVKEPAIKRLGLELSGQIENTRYSRNIICWGTSESIFFTKKGKEEAINILARVLKEEPPLVILSKGVRELPKKWILKVCNKYRIPVFSTENSSTSSISASIGTYLSEKYSEEVQVHGCLVLIGGVGVLIVGPSGSGKSEATLELIQRGHIFVSDDAVLVKLVGNTYYGKSPAITKNFLEARGIGLIDMKYTYGVKSVTDNCEIDLVVELVSNQTEEAKNLDRLGLSDLKFPILDGALPKIEIPVKDGSSAASLIEAAVSTFLARKDGIDVLKQIQERGEKEHEL</sequence>
<dbReference type="EMBL" id="CP002458">
    <property type="protein sequence ID" value="ADV34908.1"/>
    <property type="molecule type" value="Genomic_DNA"/>
</dbReference>
<dbReference type="SUPFAM" id="SSF53795">
    <property type="entry name" value="PEP carboxykinase-like"/>
    <property type="match status" value="1"/>
</dbReference>
<evidence type="ECO:0000256" key="5">
    <source>
        <dbReference type="ARBA" id="ARBA00022741"/>
    </source>
</evidence>
<evidence type="ECO:0000256" key="1">
    <source>
        <dbReference type="ARBA" id="ARBA00001120"/>
    </source>
</evidence>
<gene>
    <name evidence="12" type="primary">hprK</name>
    <name evidence="12" type="ordered locus">MfeM64YM_0913</name>
</gene>
<evidence type="ECO:0000313" key="13">
    <source>
        <dbReference type="Proteomes" id="UP000007473"/>
    </source>
</evidence>
<dbReference type="KEGG" id="mfm:MfeM64YM_0913"/>
<evidence type="ECO:0000256" key="9">
    <source>
        <dbReference type="ARBA" id="ARBA00047657"/>
    </source>
</evidence>
<dbReference type="RefSeq" id="WP_013527131.1">
    <property type="nucleotide sequence ID" value="NC_014921.1"/>
</dbReference>
<evidence type="ECO:0000256" key="7">
    <source>
        <dbReference type="ARBA" id="ARBA00022840"/>
    </source>
</evidence>
<dbReference type="PANTHER" id="PTHR30305:SF1">
    <property type="entry name" value="HPR KINASE_PHOSPHORYLASE"/>
    <property type="match status" value="1"/>
</dbReference>
<evidence type="ECO:0000313" key="12">
    <source>
        <dbReference type="EMBL" id="ADV34908.1"/>
    </source>
</evidence>
<feature type="domain" description="HPr kinase/phosphorylase C-terminal" evidence="11">
    <location>
        <begin position="137"/>
        <end position="306"/>
    </location>
</feature>
<evidence type="ECO:0000256" key="2">
    <source>
        <dbReference type="ARBA" id="ARBA00006883"/>
    </source>
</evidence>
<evidence type="ECO:0000256" key="8">
    <source>
        <dbReference type="ARBA" id="ARBA00023268"/>
    </source>
</evidence>
<dbReference type="Proteomes" id="UP000007473">
    <property type="component" value="Chromosome"/>
</dbReference>
<dbReference type="GO" id="GO:0004674">
    <property type="term" value="F:protein serine/threonine kinase activity"/>
    <property type="evidence" value="ECO:0007669"/>
    <property type="project" value="UniProtKB-KW"/>
</dbReference>
<dbReference type="InterPro" id="IPR027417">
    <property type="entry name" value="P-loop_NTPase"/>
</dbReference>
<keyword evidence="6 12" id="KW-0418">Kinase</keyword>
<keyword evidence="5" id="KW-0547">Nucleotide-binding</keyword>
<dbReference type="Pfam" id="PF07475">
    <property type="entry name" value="Hpr_kinase_C"/>
    <property type="match status" value="1"/>
</dbReference>
<dbReference type="CDD" id="cd01918">
    <property type="entry name" value="HprK_C"/>
    <property type="match status" value="1"/>
</dbReference>
<evidence type="ECO:0000259" key="10">
    <source>
        <dbReference type="Pfam" id="PF02603"/>
    </source>
</evidence>
<keyword evidence="4" id="KW-0808">Transferase</keyword>
<dbReference type="Gene3D" id="3.40.1390.20">
    <property type="entry name" value="HprK N-terminal domain-like"/>
    <property type="match status" value="1"/>
</dbReference>
<evidence type="ECO:0000256" key="4">
    <source>
        <dbReference type="ARBA" id="ARBA00022679"/>
    </source>
</evidence>
<dbReference type="GO" id="GO:0005524">
    <property type="term" value="F:ATP binding"/>
    <property type="evidence" value="ECO:0007669"/>
    <property type="project" value="UniProtKB-KW"/>
</dbReference>
<dbReference type="GO" id="GO:0000155">
    <property type="term" value="F:phosphorelay sensor kinase activity"/>
    <property type="evidence" value="ECO:0007669"/>
    <property type="project" value="InterPro"/>
</dbReference>
<dbReference type="InterPro" id="IPR028979">
    <property type="entry name" value="Ser_kin/Pase_Hpr-like_N_sf"/>
</dbReference>
<keyword evidence="3" id="KW-0723">Serine/threonine-protein kinase</keyword>
<dbReference type="SUPFAM" id="SSF75138">
    <property type="entry name" value="HprK N-terminal domain-like"/>
    <property type="match status" value="1"/>
</dbReference>
<reference evidence="12 13" key="1">
    <citation type="journal article" date="2011" name="J. Bacteriol.">
        <title>Genome sequence of the repetitive-sequence-rich Mycoplasma fermentans strain M64.</title>
        <authorList>
            <person name="Shu H.W."/>
            <person name="Liu T.T."/>
            <person name="Chang H.Y."/>
            <person name="Liu Y.M."/>
            <person name="Wu K.M."/>
            <person name="Shu H.Y."/>
            <person name="Tsai S.F."/>
            <person name="Hsiao K.J."/>
            <person name="Hu W.S."/>
            <person name="Ng W.V."/>
        </authorList>
    </citation>
    <scope>NUCLEOTIDE SEQUENCE [LARGE SCALE GENOMIC DNA]</scope>
    <source>
        <strain evidence="12 13">M64</strain>
    </source>
</reference>
<dbReference type="NCBIfam" id="TIGR00679">
    <property type="entry name" value="hpr-ser"/>
    <property type="match status" value="1"/>
</dbReference>
<keyword evidence="7" id="KW-0067">ATP-binding</keyword>
<name>A0AB32XCR0_MYCFM</name>
<comment type="catalytic activity">
    <reaction evidence="9">
        <text>[HPr protein]-O-phospho-L-serine + phosphate + H(+) = [HPr protein]-L-serine + diphosphate</text>
        <dbReference type="Rhea" id="RHEA:46604"/>
        <dbReference type="Rhea" id="RHEA-COMP:11602"/>
        <dbReference type="Rhea" id="RHEA-COMP:11603"/>
        <dbReference type="ChEBI" id="CHEBI:15378"/>
        <dbReference type="ChEBI" id="CHEBI:29999"/>
        <dbReference type="ChEBI" id="CHEBI:33019"/>
        <dbReference type="ChEBI" id="CHEBI:43474"/>
        <dbReference type="ChEBI" id="CHEBI:83421"/>
    </reaction>
</comment>
<evidence type="ECO:0000256" key="6">
    <source>
        <dbReference type="ARBA" id="ARBA00022777"/>
    </source>
</evidence>
<dbReference type="GO" id="GO:0006109">
    <property type="term" value="P:regulation of carbohydrate metabolic process"/>
    <property type="evidence" value="ECO:0007669"/>
    <property type="project" value="InterPro"/>
</dbReference>
<evidence type="ECO:0000256" key="3">
    <source>
        <dbReference type="ARBA" id="ARBA00022527"/>
    </source>
</evidence>
<dbReference type="PANTHER" id="PTHR30305">
    <property type="entry name" value="PROTEIN YJDM-RELATED"/>
    <property type="match status" value="1"/>
</dbReference>
<dbReference type="Gene3D" id="3.40.50.300">
    <property type="entry name" value="P-loop containing nucleotide triphosphate hydrolases"/>
    <property type="match status" value="1"/>
</dbReference>
<keyword evidence="8" id="KW-0511">Multifunctional enzyme</keyword>
<organism evidence="12 13">
    <name type="scientific">Mycoplasmopsis fermentans (strain M64)</name>
    <name type="common">Mycoplasma fermentans</name>
    <dbReference type="NCBI Taxonomy" id="943945"/>
    <lineage>
        <taxon>Bacteria</taxon>
        <taxon>Bacillati</taxon>
        <taxon>Mycoplasmatota</taxon>
        <taxon>Mycoplasmoidales</taxon>
        <taxon>Metamycoplasmataceae</taxon>
        <taxon>Mycoplasmopsis</taxon>
    </lineage>
</organism>
<accession>A0AB32XCR0</accession>
<feature type="domain" description="HPr(Ser) kinase/phosphorylase N-terminal" evidence="10">
    <location>
        <begin position="6"/>
        <end position="134"/>
    </location>
</feature>
<dbReference type="Pfam" id="PF02603">
    <property type="entry name" value="Hpr_kinase_N"/>
    <property type="match status" value="1"/>
</dbReference>
<dbReference type="InterPro" id="IPR011104">
    <property type="entry name" value="Hpr_kin/Pase_C"/>
</dbReference>
<dbReference type="InterPro" id="IPR003755">
    <property type="entry name" value="HPr(Ser)_kin/Pase"/>
</dbReference>
<comment type="catalytic activity">
    <reaction evidence="1">
        <text>[HPr protein]-L-serine + ATP = [HPr protein]-O-phospho-L-serine + ADP + H(+)</text>
        <dbReference type="Rhea" id="RHEA:46600"/>
        <dbReference type="Rhea" id="RHEA-COMP:11602"/>
        <dbReference type="Rhea" id="RHEA-COMP:11603"/>
        <dbReference type="ChEBI" id="CHEBI:15378"/>
        <dbReference type="ChEBI" id="CHEBI:29999"/>
        <dbReference type="ChEBI" id="CHEBI:30616"/>
        <dbReference type="ChEBI" id="CHEBI:83421"/>
        <dbReference type="ChEBI" id="CHEBI:456216"/>
    </reaction>
</comment>
<protein>
    <submittedName>
        <fullName evidence="12">HPr kinase/phosphorylase</fullName>
    </submittedName>
</protein>
<evidence type="ECO:0000259" key="11">
    <source>
        <dbReference type="Pfam" id="PF07475"/>
    </source>
</evidence>